<evidence type="ECO:0000313" key="2">
    <source>
        <dbReference type="Proteomes" id="UP001143856"/>
    </source>
</evidence>
<name>A0ACC1NE76_9PEZI</name>
<dbReference type="EMBL" id="JAPDGR010002203">
    <property type="protein sequence ID" value="KAJ2977108.1"/>
    <property type="molecule type" value="Genomic_DNA"/>
</dbReference>
<accession>A0ACC1NE76</accession>
<sequence length="280" mass="30209">MKRLSSKQSGARSKEQGASSRLVGTGRERAQEGLELGIKQHGPIQQVTTPKQLSSDARRSPKRLGDHTARLENSNCTVCGQDRGAGMCVSCKAQTAQTLSLTCNDRIWRWSRFCLTHKEQSNSEQAGSDNEAETKNEKRAASRRAIAGRSTATFYPASERASGTQEKQGEQATDSSARTESQRKTGETGAARWAGSTVVRLMAGTSADRSKEAPAVVFLRAGVWACEAKPAVAGSWRCLSSTTRRLSLGKDGDESARAQPSLQQREPKGIRKVLPSLDSA</sequence>
<keyword evidence="2" id="KW-1185">Reference proteome</keyword>
<protein>
    <submittedName>
        <fullName evidence="1">Uncharacterized protein</fullName>
    </submittedName>
</protein>
<comment type="caution">
    <text evidence="1">The sequence shown here is derived from an EMBL/GenBank/DDBJ whole genome shotgun (WGS) entry which is preliminary data.</text>
</comment>
<dbReference type="Proteomes" id="UP001143856">
    <property type="component" value="Unassembled WGS sequence"/>
</dbReference>
<evidence type="ECO:0000313" key="1">
    <source>
        <dbReference type="EMBL" id="KAJ2977108.1"/>
    </source>
</evidence>
<reference evidence="1" key="1">
    <citation type="submission" date="2022-10" db="EMBL/GenBank/DDBJ databases">
        <title>Genome Sequence of Xylaria curta.</title>
        <authorList>
            <person name="Buettner E."/>
        </authorList>
    </citation>
    <scope>NUCLEOTIDE SEQUENCE</scope>
    <source>
        <strain evidence="1">Babe10</strain>
    </source>
</reference>
<proteinExistence type="predicted"/>
<gene>
    <name evidence="1" type="ORF">NUW58_g7912</name>
</gene>
<organism evidence="1 2">
    <name type="scientific">Xylaria curta</name>
    <dbReference type="NCBI Taxonomy" id="42375"/>
    <lineage>
        <taxon>Eukaryota</taxon>
        <taxon>Fungi</taxon>
        <taxon>Dikarya</taxon>
        <taxon>Ascomycota</taxon>
        <taxon>Pezizomycotina</taxon>
        <taxon>Sordariomycetes</taxon>
        <taxon>Xylariomycetidae</taxon>
        <taxon>Xylariales</taxon>
        <taxon>Xylariaceae</taxon>
        <taxon>Xylaria</taxon>
    </lineage>
</organism>